<dbReference type="CDD" id="cd23794">
    <property type="entry name" value="UBCc_UBE2F_UBE2M"/>
    <property type="match status" value="1"/>
</dbReference>
<dbReference type="GO" id="GO:0045116">
    <property type="term" value="P:protein neddylation"/>
    <property type="evidence" value="ECO:0007669"/>
    <property type="project" value="UniProtKB-ARBA"/>
</dbReference>
<evidence type="ECO:0000256" key="2">
    <source>
        <dbReference type="ARBA" id="ARBA00022679"/>
    </source>
</evidence>
<comment type="pathway">
    <text evidence="1">Protein modification; protein neddylation.</text>
</comment>
<evidence type="ECO:0000313" key="12">
    <source>
        <dbReference type="WBParaSite" id="L893_g1803.t1"/>
    </source>
</evidence>
<evidence type="ECO:0000256" key="7">
    <source>
        <dbReference type="ARBA" id="ARBA00044047"/>
    </source>
</evidence>
<dbReference type="InterPro" id="IPR023313">
    <property type="entry name" value="UBQ-conjugating_AS"/>
</dbReference>
<dbReference type="PANTHER" id="PTHR24067">
    <property type="entry name" value="UBIQUITIN-CONJUGATING ENZYME E2"/>
    <property type="match status" value="1"/>
</dbReference>
<dbReference type="InterPro" id="IPR000608">
    <property type="entry name" value="UBC"/>
</dbReference>
<evidence type="ECO:0000256" key="5">
    <source>
        <dbReference type="ARBA" id="ARBA00022840"/>
    </source>
</evidence>
<dbReference type="SMART" id="SM00212">
    <property type="entry name" value="UBCc"/>
    <property type="match status" value="1"/>
</dbReference>
<comment type="catalytic activity">
    <reaction evidence="6">
        <text>[E1 NEDD8-activating enzyme]-S-[NEDD8 protein]-yl-L-cysteine + [E2 NEDD8-conjugating enzyme]-L-cysteine = [E1 NEDD8-activating enzyme]-L-cysteine + [E2 NEDD8-conjugating enzyme]-S-[NEDD8-protein]-yl-L-cysteine.</text>
        <dbReference type="EC" id="2.3.2.34"/>
    </reaction>
</comment>
<dbReference type="InterPro" id="IPR050113">
    <property type="entry name" value="Ub_conjugating_enzyme"/>
</dbReference>
<evidence type="ECO:0000256" key="4">
    <source>
        <dbReference type="ARBA" id="ARBA00022786"/>
    </source>
</evidence>
<dbReference type="WBParaSite" id="L893_g1803.t1">
    <property type="protein sequence ID" value="L893_g1803.t1"/>
    <property type="gene ID" value="L893_g1803"/>
</dbReference>
<keyword evidence="3 9" id="KW-0547">Nucleotide-binding</keyword>
<comment type="similarity">
    <text evidence="9">Belongs to the ubiquitin-conjugating enzyme family.</text>
</comment>
<feature type="domain" description="UBC core" evidence="10">
    <location>
        <begin position="24"/>
        <end position="179"/>
    </location>
</feature>
<keyword evidence="2" id="KW-0808">Transferase</keyword>
<proteinExistence type="inferred from homology"/>
<feature type="active site" description="Glycyl thioester intermediate" evidence="8">
    <location>
        <position position="110"/>
    </location>
</feature>
<protein>
    <recommendedName>
        <fullName evidence="7">E2 NEDD8-conjugating enzyme</fullName>
        <ecNumber evidence="7">2.3.2.34</ecNumber>
    </recommendedName>
</protein>
<evidence type="ECO:0000256" key="3">
    <source>
        <dbReference type="ARBA" id="ARBA00022741"/>
    </source>
</evidence>
<dbReference type="Pfam" id="PF00179">
    <property type="entry name" value="UQ_con"/>
    <property type="match status" value="1"/>
</dbReference>
<dbReference type="AlphaFoldDB" id="A0A1I7YN64"/>
<dbReference type="PROSITE" id="PS50127">
    <property type="entry name" value="UBC_2"/>
    <property type="match status" value="1"/>
</dbReference>
<evidence type="ECO:0000256" key="6">
    <source>
        <dbReference type="ARBA" id="ARBA00043698"/>
    </source>
</evidence>
<keyword evidence="5 9" id="KW-0067">ATP-binding</keyword>
<evidence type="ECO:0000259" key="10">
    <source>
        <dbReference type="PROSITE" id="PS50127"/>
    </source>
</evidence>
<organism evidence="11 12">
    <name type="scientific">Steinernema glaseri</name>
    <dbReference type="NCBI Taxonomy" id="37863"/>
    <lineage>
        <taxon>Eukaryota</taxon>
        <taxon>Metazoa</taxon>
        <taxon>Ecdysozoa</taxon>
        <taxon>Nematoda</taxon>
        <taxon>Chromadorea</taxon>
        <taxon>Rhabditida</taxon>
        <taxon>Tylenchina</taxon>
        <taxon>Panagrolaimomorpha</taxon>
        <taxon>Strongyloidoidea</taxon>
        <taxon>Steinernematidae</taxon>
        <taxon>Steinernema</taxon>
    </lineage>
</organism>
<keyword evidence="11" id="KW-1185">Reference proteome</keyword>
<dbReference type="SUPFAM" id="SSF54495">
    <property type="entry name" value="UBC-like"/>
    <property type="match status" value="1"/>
</dbReference>
<evidence type="ECO:0000256" key="8">
    <source>
        <dbReference type="PROSITE-ProRule" id="PRU10133"/>
    </source>
</evidence>
<accession>A0A1I7YN64</accession>
<dbReference type="InterPro" id="IPR016135">
    <property type="entry name" value="UBQ-conjugating_enzyme/RWD"/>
</dbReference>
<dbReference type="PROSITE" id="PS00183">
    <property type="entry name" value="UBC_1"/>
    <property type="match status" value="1"/>
</dbReference>
<dbReference type="GO" id="GO:0061654">
    <property type="term" value="F:NEDD8 conjugating enzyme activity"/>
    <property type="evidence" value="ECO:0007669"/>
    <property type="project" value="UniProtKB-EC"/>
</dbReference>
<sequence>MLNLQKRINGVDENKAYLGSRINIRDKLLAQEVQELQKEFRNHATCKITFPNPTQLHEMELAVTPVEGMYTGGLFKFSIRVPPEYNNVPPTVECKTRVWHPNINEEGKICLSILRVNSLDDFGWMPTRRMRDVVMGLASLFGDLISFDDPLNQDAANQYKQSPEKFQRKVTDYIYEYCENNKQRRGYRY</sequence>
<name>A0A1I7YN64_9BILA</name>
<dbReference type="EC" id="2.3.2.34" evidence="7"/>
<dbReference type="GO" id="GO:0005524">
    <property type="term" value="F:ATP binding"/>
    <property type="evidence" value="ECO:0007669"/>
    <property type="project" value="UniProtKB-UniRule"/>
</dbReference>
<reference evidence="12" key="1">
    <citation type="submission" date="2016-11" db="UniProtKB">
        <authorList>
            <consortium name="WormBaseParasite"/>
        </authorList>
    </citation>
    <scope>IDENTIFICATION</scope>
</reference>
<evidence type="ECO:0000256" key="9">
    <source>
        <dbReference type="RuleBase" id="RU362109"/>
    </source>
</evidence>
<evidence type="ECO:0000256" key="1">
    <source>
        <dbReference type="ARBA" id="ARBA00005032"/>
    </source>
</evidence>
<dbReference type="Gene3D" id="3.10.110.10">
    <property type="entry name" value="Ubiquitin Conjugating Enzyme"/>
    <property type="match status" value="1"/>
</dbReference>
<dbReference type="FunFam" id="3.10.110.10:FF:000033">
    <property type="entry name" value="NEDD8-conjugating enzyme UBE2F"/>
    <property type="match status" value="1"/>
</dbReference>
<evidence type="ECO:0000313" key="11">
    <source>
        <dbReference type="Proteomes" id="UP000095287"/>
    </source>
</evidence>
<dbReference type="Proteomes" id="UP000095287">
    <property type="component" value="Unplaced"/>
</dbReference>
<keyword evidence="4 9" id="KW-0833">Ubl conjugation pathway</keyword>